<dbReference type="Proteomes" id="UP000011064">
    <property type="component" value="Unassembled WGS sequence"/>
</dbReference>
<sequence length="253" mass="28649">MLAKVSELVDDLDCYEQVEVFGDIWIRQLEKSLPKEYGRDLILWILISFVFRQSGLFKSATRTAILHSTGPFMTLELPIRPTIAERINRQRLELLERLTTNIHGVVDGLCVGDRCSFECDSMTLGALLKQIRPLGLWPPPSEPYTEFSFVGIACTVRSLRSPQSETNLHLIKAAEDSWARRSSSYSKKMSNKGRKAMPSVSWDTEIEAKCPEADWEHECNLKRLLVPDIDRLEHSVNGLGLGDIPSSGIFLDR</sequence>
<evidence type="ECO:0000313" key="1">
    <source>
        <dbReference type="EMBL" id="ELR03862.1"/>
    </source>
</evidence>
<dbReference type="InParanoid" id="L8FSL2"/>
<dbReference type="STRING" id="658429.L8FSL2"/>
<accession>L8FSL2</accession>
<protein>
    <submittedName>
        <fullName evidence="1">Uncharacterized protein</fullName>
    </submittedName>
</protein>
<dbReference type="OrthoDB" id="5326346at2759"/>
<organism evidence="1 2">
    <name type="scientific">Pseudogymnoascus destructans (strain ATCC MYA-4855 / 20631-21)</name>
    <name type="common">Bat white-nose syndrome fungus</name>
    <name type="synonym">Geomyces destructans</name>
    <dbReference type="NCBI Taxonomy" id="658429"/>
    <lineage>
        <taxon>Eukaryota</taxon>
        <taxon>Fungi</taxon>
        <taxon>Dikarya</taxon>
        <taxon>Ascomycota</taxon>
        <taxon>Pezizomycotina</taxon>
        <taxon>Leotiomycetes</taxon>
        <taxon>Thelebolales</taxon>
        <taxon>Thelebolaceae</taxon>
        <taxon>Pseudogymnoascus</taxon>
    </lineage>
</organism>
<evidence type="ECO:0000313" key="2">
    <source>
        <dbReference type="Proteomes" id="UP000011064"/>
    </source>
</evidence>
<dbReference type="EMBL" id="GL573184">
    <property type="protein sequence ID" value="ELR03862.1"/>
    <property type="molecule type" value="Genomic_DNA"/>
</dbReference>
<dbReference type="AlphaFoldDB" id="L8FSL2"/>
<keyword evidence="2" id="KW-1185">Reference proteome</keyword>
<proteinExistence type="predicted"/>
<gene>
    <name evidence="1" type="ORF">GMDG_01391</name>
</gene>
<name>L8FSL2_PSED2</name>
<dbReference type="HOGENOM" id="CLU_1142642_0_0_1"/>
<dbReference type="VEuPathDB" id="FungiDB:GMDG_01391"/>
<reference evidence="2" key="1">
    <citation type="submission" date="2010-09" db="EMBL/GenBank/DDBJ databases">
        <title>The genome sequence of Geomyces destructans 20631-21.</title>
        <authorList>
            <consortium name="The Broad Institute Genome Sequencing Platform"/>
            <person name="Cuomo C.A."/>
            <person name="Blehert D.S."/>
            <person name="Lorch J.M."/>
            <person name="Young S.K."/>
            <person name="Zeng Q."/>
            <person name="Gargeya S."/>
            <person name="Fitzgerald M."/>
            <person name="Haas B."/>
            <person name="Abouelleil A."/>
            <person name="Alvarado L."/>
            <person name="Arachchi H.M."/>
            <person name="Berlin A."/>
            <person name="Brown A."/>
            <person name="Chapman S.B."/>
            <person name="Chen Z."/>
            <person name="Dunbar C."/>
            <person name="Freedman E."/>
            <person name="Gearin G."/>
            <person name="Gellesch M."/>
            <person name="Goldberg J."/>
            <person name="Griggs A."/>
            <person name="Gujja S."/>
            <person name="Heiman D."/>
            <person name="Howarth C."/>
            <person name="Larson L."/>
            <person name="Lui A."/>
            <person name="MacDonald P.J.P."/>
            <person name="Montmayeur A."/>
            <person name="Murphy C."/>
            <person name="Neiman D."/>
            <person name="Pearson M."/>
            <person name="Priest M."/>
            <person name="Roberts A."/>
            <person name="Saif S."/>
            <person name="Shea T."/>
            <person name="Shenoy N."/>
            <person name="Sisk P."/>
            <person name="Stolte C."/>
            <person name="Sykes S."/>
            <person name="Wortman J."/>
            <person name="Nusbaum C."/>
            <person name="Birren B."/>
        </authorList>
    </citation>
    <scope>NUCLEOTIDE SEQUENCE [LARGE SCALE GENOMIC DNA]</scope>
    <source>
        <strain evidence="2">ATCC MYA-4855 / 20631-21</strain>
    </source>
</reference>